<gene>
    <name evidence="1" type="ORF">AN396_09590</name>
</gene>
<evidence type="ECO:0000313" key="1">
    <source>
        <dbReference type="EMBL" id="ONI38999.1"/>
    </source>
</evidence>
<reference evidence="1" key="1">
    <citation type="submission" date="2016-08" db="EMBL/GenBank/DDBJ databases">
        <authorList>
            <person name="Ngugi D.K."/>
            <person name="Miyake S."/>
            <person name="Stingl U."/>
        </authorList>
    </citation>
    <scope>NUCLEOTIDE SEQUENCE</scope>
    <source>
        <strain evidence="1">SCG-B11WGA-EpuloA1</strain>
    </source>
</reference>
<protein>
    <submittedName>
        <fullName evidence="1">Uncharacterized protein</fullName>
    </submittedName>
</protein>
<evidence type="ECO:0000313" key="2">
    <source>
        <dbReference type="Proteomes" id="UP000188605"/>
    </source>
</evidence>
<comment type="caution">
    <text evidence="1">The sequence shown here is derived from an EMBL/GenBank/DDBJ whole genome shotgun (WGS) entry which is preliminary data.</text>
</comment>
<dbReference type="Proteomes" id="UP000188605">
    <property type="component" value="Unassembled WGS sequence"/>
</dbReference>
<accession>A0ACC8X9X9</accession>
<sequence length="285" mass="30190">MKKVSKNKKITKKKLASTVLLVTVFATSCSNQGKLITPVGSTDVTPPIKTAEINTVSSLNSEPLLSKNTTYEQFTSLSDANLHKHMEGAIHSKLQNELGSELQFDIQTKYISNEYIEELAYNSKENVYFGFTAKELYNQFNGAPFVFTLNENNQTVVQAFEGHHSVYDEVIKDVAIGTGIILIGVTVTTLTGGAAAGSMSFVIATSAKTATAFALAESTLAGAISGMIKGTQTNDFSEIIEASALGASEAFKWGAIGGSLLNGAKLLNGVGNAIELKGVVPVLVP</sequence>
<name>A0ACC8X9X9_9FIRM</name>
<organism evidence="1 2">
    <name type="scientific">Candidatus Epulonipiscium fishelsonii</name>
    <dbReference type="NCBI Taxonomy" id="77094"/>
    <lineage>
        <taxon>Bacteria</taxon>
        <taxon>Bacillati</taxon>
        <taxon>Bacillota</taxon>
        <taxon>Clostridia</taxon>
        <taxon>Lachnospirales</taxon>
        <taxon>Lachnospiraceae</taxon>
        <taxon>Candidatus Epulonipiscium</taxon>
    </lineage>
</organism>
<keyword evidence="2" id="KW-1185">Reference proteome</keyword>
<dbReference type="EMBL" id="LJDB01000074">
    <property type="protein sequence ID" value="ONI38999.1"/>
    <property type="molecule type" value="Genomic_DNA"/>
</dbReference>
<proteinExistence type="predicted"/>